<evidence type="ECO:0008006" key="3">
    <source>
        <dbReference type="Google" id="ProtNLM"/>
    </source>
</evidence>
<reference evidence="2" key="1">
    <citation type="submission" date="2016-08" db="EMBL/GenBank/DDBJ databases">
        <authorList>
            <person name="Varghese N."/>
            <person name="Submissions Spin"/>
        </authorList>
    </citation>
    <scope>NUCLEOTIDE SEQUENCE [LARGE SCALE GENOMIC DNA]</scope>
    <source>
        <strain evidence="2">R-53094</strain>
    </source>
</reference>
<dbReference type="Pfam" id="PF11184">
    <property type="entry name" value="DUF2969"/>
    <property type="match status" value="1"/>
</dbReference>
<dbReference type="Proteomes" id="UP000199268">
    <property type="component" value="Unassembled WGS sequence"/>
</dbReference>
<dbReference type="EMBL" id="FMAO01000011">
    <property type="protein sequence ID" value="SCC06055.1"/>
    <property type="molecule type" value="Genomic_DNA"/>
</dbReference>
<accession>A0A1C4BGS4</accession>
<evidence type="ECO:0000313" key="1">
    <source>
        <dbReference type="EMBL" id="SCC06055.1"/>
    </source>
</evidence>
<proteinExistence type="predicted"/>
<dbReference type="InterPro" id="IPR021351">
    <property type="entry name" value="DUF2969"/>
</dbReference>
<name>A0A1C4BGS4_9LACO</name>
<sequence length="69" mass="7508">MARKNKPVAVEINELDDSISEVIINKVTLGTVDEKDSPLVVTFADGHTKTADSFDNAVASLLAEYNLHH</sequence>
<dbReference type="RefSeq" id="WP_092463301.1">
    <property type="nucleotide sequence ID" value="NZ_BJEE01000003.1"/>
</dbReference>
<dbReference type="AlphaFoldDB" id="A0A1C4BGS4"/>
<organism evidence="1 2">
    <name type="scientific">Weissella bombi</name>
    <dbReference type="NCBI Taxonomy" id="1505725"/>
    <lineage>
        <taxon>Bacteria</taxon>
        <taxon>Bacillati</taxon>
        <taxon>Bacillota</taxon>
        <taxon>Bacilli</taxon>
        <taxon>Lactobacillales</taxon>
        <taxon>Lactobacillaceae</taxon>
        <taxon>Weissella</taxon>
    </lineage>
</organism>
<dbReference type="OrthoDB" id="2147508at2"/>
<protein>
    <recommendedName>
        <fullName evidence="3">DUF2969 family protein</fullName>
    </recommendedName>
</protein>
<evidence type="ECO:0000313" key="2">
    <source>
        <dbReference type="Proteomes" id="UP000199268"/>
    </source>
</evidence>
<dbReference type="STRING" id="1505725.GA0061074_11124"/>
<gene>
    <name evidence="1" type="ORF">GA0061074_11124</name>
</gene>
<keyword evidence="2" id="KW-1185">Reference proteome</keyword>